<dbReference type="InterPro" id="IPR055140">
    <property type="entry name" value="Thiolase_C_2"/>
</dbReference>
<protein>
    <submittedName>
        <fullName evidence="3">Uncharacterized protein</fullName>
    </submittedName>
</protein>
<feature type="domain" description="Thiolase N-terminal" evidence="1">
    <location>
        <begin position="10"/>
        <end position="159"/>
    </location>
</feature>
<dbReference type="GO" id="GO:0016747">
    <property type="term" value="F:acyltransferase activity, transferring groups other than amino-acyl groups"/>
    <property type="evidence" value="ECO:0007669"/>
    <property type="project" value="InterPro"/>
</dbReference>
<dbReference type="CDD" id="cd00829">
    <property type="entry name" value="SCP-x_thiolase"/>
    <property type="match status" value="1"/>
</dbReference>
<dbReference type="Gene3D" id="3.40.47.10">
    <property type="match status" value="1"/>
</dbReference>
<dbReference type="PANTHER" id="PTHR42870">
    <property type="entry name" value="ACETYL-COA C-ACETYLTRANSFERASE"/>
    <property type="match status" value="1"/>
</dbReference>
<dbReference type="PANTHER" id="PTHR42870:SF6">
    <property type="entry name" value="ACETYL-COA C-ACYLTRANSFERASE"/>
    <property type="match status" value="1"/>
</dbReference>
<dbReference type="AlphaFoldDB" id="X1UPJ0"/>
<sequence length="232" mass="24606">MADASGFSHRHIPATRVEGACASGGLAVREGFLSIASGMNDIVVVGGIEKMSDVAGATATETLIMAADQEWEAFFGVTFPGLYAMIAMKHMRDYGTTKEQLAQVAVKNHANGALNPYAQYQREITLEQAINAAPVAYPLGLLDCSPVTDGAASIVLCAADKAKKYTDKPVKILGSGQASDTLALHARRDICTLDSTVYAAKMAYKQANMTPKDVDLAEVHDCFTIAEICAIE</sequence>
<proteinExistence type="predicted"/>
<dbReference type="InterPro" id="IPR016039">
    <property type="entry name" value="Thiolase-like"/>
</dbReference>
<feature type="domain" description="Thiolase C-terminal" evidence="2">
    <location>
        <begin position="176"/>
        <end position="232"/>
    </location>
</feature>
<comment type="caution">
    <text evidence="3">The sequence shown here is derived from an EMBL/GenBank/DDBJ whole genome shotgun (WGS) entry which is preliminary data.</text>
</comment>
<evidence type="ECO:0000259" key="1">
    <source>
        <dbReference type="Pfam" id="PF00108"/>
    </source>
</evidence>
<accession>X1UPJ0</accession>
<reference evidence="3" key="1">
    <citation type="journal article" date="2014" name="Front. Microbiol.">
        <title>High frequency of phylogenetically diverse reductive dehalogenase-homologous genes in deep subseafloor sedimentary metagenomes.</title>
        <authorList>
            <person name="Kawai M."/>
            <person name="Futagami T."/>
            <person name="Toyoda A."/>
            <person name="Takaki Y."/>
            <person name="Nishi S."/>
            <person name="Hori S."/>
            <person name="Arai W."/>
            <person name="Tsubouchi T."/>
            <person name="Morono Y."/>
            <person name="Uchiyama I."/>
            <person name="Ito T."/>
            <person name="Fujiyama A."/>
            <person name="Inagaki F."/>
            <person name="Takami H."/>
        </authorList>
    </citation>
    <scope>NUCLEOTIDE SEQUENCE</scope>
    <source>
        <strain evidence="3">Expedition CK06-06</strain>
    </source>
</reference>
<dbReference type="EMBL" id="BARW01034353">
    <property type="protein sequence ID" value="GAJ05482.1"/>
    <property type="molecule type" value="Genomic_DNA"/>
</dbReference>
<dbReference type="Pfam" id="PF00108">
    <property type="entry name" value="Thiolase_N"/>
    <property type="match status" value="1"/>
</dbReference>
<name>X1UPJ0_9ZZZZ</name>
<evidence type="ECO:0000259" key="2">
    <source>
        <dbReference type="Pfam" id="PF22691"/>
    </source>
</evidence>
<organism evidence="3">
    <name type="scientific">marine sediment metagenome</name>
    <dbReference type="NCBI Taxonomy" id="412755"/>
    <lineage>
        <taxon>unclassified sequences</taxon>
        <taxon>metagenomes</taxon>
        <taxon>ecological metagenomes</taxon>
    </lineage>
</organism>
<feature type="non-terminal residue" evidence="3">
    <location>
        <position position="232"/>
    </location>
</feature>
<dbReference type="InterPro" id="IPR020616">
    <property type="entry name" value="Thiolase_N"/>
</dbReference>
<evidence type="ECO:0000313" key="3">
    <source>
        <dbReference type="EMBL" id="GAJ05482.1"/>
    </source>
</evidence>
<dbReference type="SUPFAM" id="SSF53901">
    <property type="entry name" value="Thiolase-like"/>
    <property type="match status" value="2"/>
</dbReference>
<dbReference type="Pfam" id="PF22691">
    <property type="entry name" value="Thiolase_C_1"/>
    <property type="match status" value="1"/>
</dbReference>
<gene>
    <name evidence="3" type="ORF">S12H4_53859</name>
</gene>